<dbReference type="GO" id="GO:0003824">
    <property type="term" value="F:catalytic activity"/>
    <property type="evidence" value="ECO:0007669"/>
    <property type="project" value="UniProtKB-ARBA"/>
</dbReference>
<dbReference type="Pfam" id="PF13332">
    <property type="entry name" value="Fil_haemagg_2"/>
    <property type="match status" value="3"/>
</dbReference>
<feature type="domain" description="Filamentous haemagglutinin FhaB/tRNA nuclease CdiA-like TPS" evidence="3">
    <location>
        <begin position="67"/>
        <end position="187"/>
    </location>
</feature>
<feature type="compositionally biased region" description="Low complexity" evidence="1">
    <location>
        <begin position="3084"/>
        <end position="3093"/>
    </location>
</feature>
<keyword evidence="2" id="KW-0732">Signal</keyword>
<dbReference type="Proteomes" id="UP000248257">
    <property type="component" value="Unassembled WGS sequence"/>
</dbReference>
<dbReference type="Pfam" id="PF05860">
    <property type="entry name" value="TPS"/>
    <property type="match status" value="1"/>
</dbReference>
<evidence type="ECO:0000313" key="4">
    <source>
        <dbReference type="EMBL" id="PYD55985.1"/>
    </source>
</evidence>
<dbReference type="OrthoDB" id="2664633at2"/>
<dbReference type="SUPFAM" id="SSF51126">
    <property type="entry name" value="Pectin lyase-like"/>
    <property type="match status" value="1"/>
</dbReference>
<dbReference type="Pfam" id="PF05594">
    <property type="entry name" value="Fil_haemagg"/>
    <property type="match status" value="17"/>
</dbReference>
<feature type="region of interest" description="Disordered" evidence="1">
    <location>
        <begin position="3077"/>
        <end position="3129"/>
    </location>
</feature>
<comment type="caution">
    <text evidence="4">The sequence shown here is derived from an EMBL/GenBank/DDBJ whole genome shotgun (WGS) entry which is preliminary data.</text>
</comment>
<feature type="region of interest" description="Disordered" evidence="1">
    <location>
        <begin position="2905"/>
        <end position="2924"/>
    </location>
</feature>
<evidence type="ECO:0000259" key="3">
    <source>
        <dbReference type="SMART" id="SM00912"/>
    </source>
</evidence>
<dbReference type="Gene3D" id="2.160.20.10">
    <property type="entry name" value="Single-stranded right-handed beta-helix, Pectin lyase-like"/>
    <property type="match status" value="1"/>
</dbReference>
<dbReference type="NCBIfam" id="TIGR01731">
    <property type="entry name" value="fil_hemag_20aa"/>
    <property type="match status" value="25"/>
</dbReference>
<dbReference type="NCBIfam" id="TIGR01901">
    <property type="entry name" value="adhes_NPXG"/>
    <property type="match status" value="1"/>
</dbReference>
<feature type="signal peptide" evidence="2">
    <location>
        <begin position="1"/>
        <end position="40"/>
    </location>
</feature>
<evidence type="ECO:0000256" key="2">
    <source>
        <dbReference type="SAM" id="SignalP"/>
    </source>
</evidence>
<feature type="chain" id="PRO_5016422103" description="Filamentous haemagglutinin FhaB/tRNA nuclease CdiA-like TPS domain-containing protein" evidence="2">
    <location>
        <begin position="41"/>
        <end position="3347"/>
    </location>
</feature>
<dbReference type="InterPro" id="IPR008619">
    <property type="entry name" value="Filamentous_hemagglutn_rpt"/>
</dbReference>
<name>A0A318PIU0_KOMXY</name>
<dbReference type="EMBL" id="NKUC01000037">
    <property type="protein sequence ID" value="PYD55985.1"/>
    <property type="molecule type" value="Genomic_DNA"/>
</dbReference>
<dbReference type="InterPro" id="IPR012334">
    <property type="entry name" value="Pectin_lyas_fold"/>
</dbReference>
<evidence type="ECO:0000313" key="5">
    <source>
        <dbReference type="Proteomes" id="UP000248257"/>
    </source>
</evidence>
<sequence>MMKTPRRVAAPDIIPGPSRLQRCVHVLAAASLFLASTVSAASAQQAEPQIVVDPHAGGPEPTLDKTQNGIDQVNIATPNAAGVSHNDFIQYGVPESGVILNNATTATETKIGGVVYGNTNLDGHAASLILNEVTGNLPTQMLGYTEVAGHQASVVVANPNGITCAGCGFINTAHVTLATGTPEMDASGNLKDIVVRGGTITFEGKGGDFTTVPVLDILSRSVTLKAQVNAETATIVAGRNRVDYGTNTAHPLASDGTAAPEFAIDTAALGGMYANRIYMVVNEAGAGVRVDGTMAANAGDMTLTDAGDLVLNGSMAASGNLQAQVGGQVSNAGTLQSGGGMQLAAGGALNNSGTIGGGTTLAARAAAIGNSGTVTAGAGALSLSATGALDNSGGIGASGGALSARAGSLANTGTIAARTGLTLASGSTLSNAGGQISSTTGLASIAAVGALDNTGGKILDQSGDMTLSAQGVTNNGGAIQAGGSLTAALASYTSDTTASLTAQQALAVTATGAVDNEGTLGGGTGVTVTADHIANGASALLVATAGNLTLNAAGTGGLANTGIIKSQSASGSLTIDAATLANSDSILAAGTLGVRTAGKVTNTGTLYGAGGLSLAAGGALSNRGGQLGSDTGVVQLAAASLDNTGGKIIATGGGLNIDAASVANNNGWLQAAALMSIVTTALDNTGGTVLGGTSVTLARDATGAALDYLTNASGLVEASNDLTISAVSVDNTSGGLVGKTGSVAITDNGSGQGLFTNTDGAVQAGGALTLATGQYASDTSAALQAGTALDLSVTGAADNEGAITAGDGLSLSAASLVNGAQGTIGALAGDTTITVHGNAASPALSNAGAIEDADAAGILKVDATSLANTGTIISQGNQSVDADGLMLNGGEIASLGGSSALVATDLTNSGLIATAAGLDVSTTDDLINTGTLYGATGLTLGSGGTTSNQGGTIGTGAAGALAMTAAQVANDNGTIQAGTSLALSTAGLDNEAGTILAGGAIGIRNGDATTPLTALDNRGGAVQAGGNLTIAAASLANTAGTLVSVGGNVTLSAGAPATLMATLDNSSGGIIQAAGSVSVAAETIGNDNGRILALDGNIALDADSAPASALAFSNAGGAVKAAGNLSLVTGTWSDDATGVMSAGQDLSVVAAGDMGVAGTLVGGQGLGLTAAGLTTASSGLVATENGVLALVLTGTGSGDGLSNVGRIEAEGRGATLDVTTQAALANGGTLVSQGDVTLAAQGVTNSGEIGALAGLVDLNAASLANTGTLVASDQMNATLSGSVSNSGLVYGTQGVTLKSGGAIDDTDGRIGGNGAVALSGASLTNTSGAVISGAGTVSVTTTGAVGNEGGAIQGAGNVVLAAASLDNTSAGRIVSTGGTLDVRNAGGGAMAQLANDGGALQAGQDITLVADSLTNGSGGLVNAADGSLLVSAGGTQAAASINNAGGTLQSWGDLTLVAGGLDNDGGSVIERTGQNTLSLANAGGGAMTGFSDTDGVVQAAGNLSLDATSLGGAAQLVAGNALAVTLTGDLDSGMLFQSGGDTLLRVGGDYTAEAGGGVLAGGNATITAASVTNNGALMAEGGVLDVSSGGAITNTGLIDGVAGVALDLPGTLTNQLGAILSDNGSIGIGNGASGAATAVFNRSGEIVADSASGDVLINAGTVTNDVLGGVTVVASTVLWSHSYGGGSNVDIPVPAGLLDTATGVQGTGQLVGHSNGGTIYVEEEGGKATLNNAASLISAGRDVDITTTGGIVNDASHIAAGRDINLSGGSLDNIGYAVQHAFYVTCKNYWGCTWSSQSDPAFTGAATYAHHVHHFLGIGSHWDPAPQPKEKWGSSETYYGPTGTIVAKDNITGTFTGTINNQTEIANASSSEYTSYTGETPGGLSPVAAASSASGVAADAALNGGATAALADVSTGVAGAAGTRSGAGAPATAGGTLAYQGVETAQVKASATAQEAAMTLPGFATSSDPTIPAVISAIPGGSALFIADPDPSAHYLIETNPKYATFSGFYGSQYLVNRLGDNTADYEFLGDSYFDTEFIQQQIVASTGQTFLGSSYETANEQMELLLNNAVSESNALDLTFGAALTASQQAALTQNIVWYVPETVDGRSVLAPKLYLAPGQATLTDGAEISATNVSLTGSSINNTGTINASNALSLTATSGDIVNAGGTLSGGSVALAALNGSVVNEDQLNTFMVDGGKAQSLGAQGTITSGGDAQIYAAKDITFDGGSLSALGDTTLVAGQGITLGSVAASASQDIEQHDYSHRAAETENFGASISTGGNLTAAALGGDLTLAGATVAAGKSATLMATGNVNLNAVTDSQSSYTRTVEHGFLNKTTTTSSESSTDQVGSTVAANDNVTMVSGRDMSVAGTVAGGGNVTLQAGGKVTENALKDTANAFYEQKSSGLFLGTSGASAKIGFGKTTDTDSYSQTSWTPSEIASTGGNLSITANGPVTINGSDLGAAKDATVTGSSVSFNALEDVATQTQTHKSLFIGQTTGLDPNSVVGQMVDIALSASQASGKDSGRLAGLDGAAAAGMGAQVGLEASKQVKSVSSLFEKGDTAKGNIDLIAVQSNIGFDLEKSSTTLTTGTVQGSTAAAGNTLAVTATGGVPTDSQSGNIVATASQLSGQDVSLTAPGAVTLQAGYDTTHEVASSKSISASVGASASIGTKGAGVSIEGQFGFSKTNTNAASSTAVDSTVSGTDTVTIANATGTTTLNGAEISGKSIDVASKDLTITTAQDTSNYNSKTTGVDASFSVPVWGAGDIGGSASFSHTTVKDSYASTEATQSGLYAGSGGLDVTASGTTTLNGGVIESTAAAALNQLSTGTLVANDIANHADATAKTMGYQANVMNPEGATGGGTGGTMTAIGAGMAANAGGLLGAATRKDASSVTQSAIGSNVQIAAGSTSGDLSRSPSTSSHPLTNSFDAQQMQNDLQIQQVGSQVVGQVGGMVSDALDDAHVAGFGTKDVSNAWGRIGIETAGNALIAGLAGGNIGSVAASTAAGDVATIATRQWADSIARSMTDDADGQRVIENVLSNVIGAGVGAAAGAASGGDTTVNALSGAGYASAIQQYNEGHEPEGNLEENSSSNKNSETSEEGKETSVYVSASMPDERIIDPRSEPYKPGYTSAGLKDNDGNFVYIDNDTRVKYVFNDDGTRQPANFRGSVEDGATGDSSSALIKATELGRELTDGKVLEGQKQTQIAVNNKNGEDAEQEVIVELNKQGMSVTRHVSYKSDSNVRCVADCTIVRGASNQIVKVPSGFVAQDINRNPLLDSSGKPVSTVTLSAAGQLVIEVKTGGSPLSERQKAVYPEIEKGNATAVGKRRALEAGLLNLKPQIPVVVFHKP</sequence>
<reference evidence="4 5" key="1">
    <citation type="submission" date="2017-07" db="EMBL/GenBank/DDBJ databases">
        <title>A draft genome sequence of Komagataeibacter xylinus LMG 1515.</title>
        <authorList>
            <person name="Skraban J."/>
            <person name="Cleenwerck I."/>
            <person name="Vandamme P."/>
            <person name="Trcek J."/>
        </authorList>
    </citation>
    <scope>NUCLEOTIDE SEQUENCE [LARGE SCALE GENOMIC DNA]</scope>
    <source>
        <strain evidence="4 5">LMG 1515</strain>
    </source>
</reference>
<keyword evidence="5" id="KW-1185">Reference proteome</keyword>
<gene>
    <name evidence="4" type="ORF">CFR75_13435</name>
</gene>
<feature type="compositionally biased region" description="Basic and acidic residues" evidence="1">
    <location>
        <begin position="3111"/>
        <end position="3122"/>
    </location>
</feature>
<dbReference type="InterPro" id="IPR008638">
    <property type="entry name" value="FhaB/CdiA-like_TPS"/>
</dbReference>
<dbReference type="InterPro" id="IPR010069">
    <property type="entry name" value="CdiA_FHA1_rpt"/>
</dbReference>
<dbReference type="InterPro" id="IPR011050">
    <property type="entry name" value="Pectin_lyase_fold/virulence"/>
</dbReference>
<dbReference type="SMART" id="SM00912">
    <property type="entry name" value="Haemagg_act"/>
    <property type="match status" value="1"/>
</dbReference>
<dbReference type="RefSeq" id="WP_061275579.1">
    <property type="nucleotide sequence ID" value="NZ_CBCRXN010000036.1"/>
</dbReference>
<proteinExistence type="predicted"/>
<evidence type="ECO:0000256" key="1">
    <source>
        <dbReference type="SAM" id="MobiDB-lite"/>
    </source>
</evidence>
<dbReference type="InterPro" id="IPR025157">
    <property type="entry name" value="Hemagglutinin_rpt"/>
</dbReference>
<accession>A0A318PIU0</accession>
<organism evidence="4 5">
    <name type="scientific">Komagataeibacter xylinus</name>
    <name type="common">Gluconacetobacter xylinus</name>
    <dbReference type="NCBI Taxonomy" id="28448"/>
    <lineage>
        <taxon>Bacteria</taxon>
        <taxon>Pseudomonadati</taxon>
        <taxon>Pseudomonadota</taxon>
        <taxon>Alphaproteobacteria</taxon>
        <taxon>Acetobacterales</taxon>
        <taxon>Acetobacteraceae</taxon>
        <taxon>Komagataeibacter</taxon>
    </lineage>
</organism>
<protein>
    <recommendedName>
        <fullName evidence="3">Filamentous haemagglutinin FhaB/tRNA nuclease CdiA-like TPS domain-containing protein</fullName>
    </recommendedName>
</protein>
<dbReference type="STRING" id="1220579.GCA_001571345_02569"/>